<feature type="transmembrane region" description="Helical" evidence="6">
    <location>
        <begin position="151"/>
        <end position="169"/>
    </location>
</feature>
<dbReference type="RefSeq" id="WP_167148626.1">
    <property type="nucleotide sequence ID" value="NZ_JAAMOX010000001.1"/>
</dbReference>
<feature type="transmembrane region" description="Helical" evidence="6">
    <location>
        <begin position="12"/>
        <end position="36"/>
    </location>
</feature>
<evidence type="ECO:0000256" key="5">
    <source>
        <dbReference type="ARBA" id="ARBA00023136"/>
    </source>
</evidence>
<evidence type="ECO:0000256" key="4">
    <source>
        <dbReference type="ARBA" id="ARBA00022989"/>
    </source>
</evidence>
<dbReference type="InterPro" id="IPR051204">
    <property type="entry name" value="ABC_transp_perm/SBD"/>
</dbReference>
<gene>
    <name evidence="8" type="ORF">FHX76_001072</name>
</gene>
<keyword evidence="4 6" id="KW-1133">Transmembrane helix</keyword>
<evidence type="ECO:0000313" key="9">
    <source>
        <dbReference type="Proteomes" id="UP000541033"/>
    </source>
</evidence>
<keyword evidence="9" id="KW-1185">Reference proteome</keyword>
<evidence type="ECO:0000256" key="2">
    <source>
        <dbReference type="ARBA" id="ARBA00022448"/>
    </source>
</evidence>
<protein>
    <submittedName>
        <fullName evidence="8">Osmoprotectant transport system permease protein</fullName>
    </submittedName>
</protein>
<feature type="domain" description="ABC transmembrane type-1" evidence="7">
    <location>
        <begin position="17"/>
        <end position="199"/>
    </location>
</feature>
<dbReference type="SUPFAM" id="SSF161098">
    <property type="entry name" value="MetI-like"/>
    <property type="match status" value="1"/>
</dbReference>
<proteinExistence type="inferred from homology"/>
<accession>A0A7X5R034</accession>
<dbReference type="CDD" id="cd06261">
    <property type="entry name" value="TM_PBP2"/>
    <property type="match status" value="1"/>
</dbReference>
<sequence>MNFEWLARQSDYILGLVGWHIVLAVTPLILGLLIALPIGLLAHRKRIVYTPIIGTAGLLYTVPSLALFVLLPQVLGTRILDPLNIIVALTVYTVALLVRVVTDALASVPEETIQAATAMGYRGWQRFLLVELPVGIPVISAGMRVAAVSNVSLVSIAALLGIPQIGSLFTQGFQLRFYTPIIAGIILCLVLALVLDGIIMFITRRLTPWTPKVVTS</sequence>
<evidence type="ECO:0000313" key="8">
    <source>
        <dbReference type="EMBL" id="NIH53204.1"/>
    </source>
</evidence>
<evidence type="ECO:0000256" key="6">
    <source>
        <dbReference type="RuleBase" id="RU363032"/>
    </source>
</evidence>
<evidence type="ECO:0000259" key="7">
    <source>
        <dbReference type="PROSITE" id="PS50928"/>
    </source>
</evidence>
<dbReference type="Gene3D" id="1.10.3720.10">
    <property type="entry name" value="MetI-like"/>
    <property type="match status" value="1"/>
</dbReference>
<keyword evidence="2 6" id="KW-0813">Transport</keyword>
<reference evidence="8 9" key="1">
    <citation type="submission" date="2020-02" db="EMBL/GenBank/DDBJ databases">
        <title>Sequencing the genomes of 1000 actinobacteria strains.</title>
        <authorList>
            <person name="Klenk H.-P."/>
        </authorList>
    </citation>
    <scope>NUCLEOTIDE SEQUENCE [LARGE SCALE GENOMIC DNA]</scope>
    <source>
        <strain evidence="8 9">DSM 27960</strain>
    </source>
</reference>
<dbReference type="GO" id="GO:0031460">
    <property type="term" value="P:glycine betaine transport"/>
    <property type="evidence" value="ECO:0007669"/>
    <property type="project" value="TreeGrafter"/>
</dbReference>
<dbReference type="PROSITE" id="PS50928">
    <property type="entry name" value="ABC_TM1"/>
    <property type="match status" value="1"/>
</dbReference>
<name>A0A7X5R034_9MICO</name>
<dbReference type="Proteomes" id="UP000541033">
    <property type="component" value="Unassembled WGS sequence"/>
</dbReference>
<evidence type="ECO:0000256" key="3">
    <source>
        <dbReference type="ARBA" id="ARBA00022692"/>
    </source>
</evidence>
<keyword evidence="3 6" id="KW-0812">Transmembrane</keyword>
<dbReference type="InterPro" id="IPR000515">
    <property type="entry name" value="MetI-like"/>
</dbReference>
<dbReference type="PANTHER" id="PTHR30177:SF4">
    <property type="entry name" value="OSMOPROTECTANT IMPORT PERMEASE PROTEIN OSMW"/>
    <property type="match status" value="1"/>
</dbReference>
<keyword evidence="5 6" id="KW-0472">Membrane</keyword>
<feature type="transmembrane region" description="Helical" evidence="6">
    <location>
        <begin position="181"/>
        <end position="202"/>
    </location>
</feature>
<dbReference type="GO" id="GO:0055085">
    <property type="term" value="P:transmembrane transport"/>
    <property type="evidence" value="ECO:0007669"/>
    <property type="project" value="InterPro"/>
</dbReference>
<comment type="subcellular location">
    <subcellularLocation>
        <location evidence="6">Cell membrane</location>
        <topology evidence="6">Multi-pass membrane protein</topology>
    </subcellularLocation>
    <subcellularLocation>
        <location evidence="1">Membrane</location>
        <topology evidence="1">Multi-pass membrane protein</topology>
    </subcellularLocation>
</comment>
<dbReference type="EMBL" id="JAAMOX010000001">
    <property type="protein sequence ID" value="NIH53204.1"/>
    <property type="molecule type" value="Genomic_DNA"/>
</dbReference>
<feature type="transmembrane region" description="Helical" evidence="6">
    <location>
        <begin position="48"/>
        <end position="71"/>
    </location>
</feature>
<dbReference type="PANTHER" id="PTHR30177">
    <property type="entry name" value="GLYCINE BETAINE/L-PROLINE TRANSPORT SYSTEM PERMEASE PROTEIN PROW"/>
    <property type="match status" value="1"/>
</dbReference>
<dbReference type="AlphaFoldDB" id="A0A7X5R034"/>
<dbReference type="GO" id="GO:0005886">
    <property type="term" value="C:plasma membrane"/>
    <property type="evidence" value="ECO:0007669"/>
    <property type="project" value="UniProtKB-SubCell"/>
</dbReference>
<feature type="transmembrane region" description="Helical" evidence="6">
    <location>
        <begin position="83"/>
        <end position="106"/>
    </location>
</feature>
<organism evidence="8 9">
    <name type="scientific">Lysinibacter cavernae</name>
    <dbReference type="NCBI Taxonomy" id="1640652"/>
    <lineage>
        <taxon>Bacteria</taxon>
        <taxon>Bacillati</taxon>
        <taxon>Actinomycetota</taxon>
        <taxon>Actinomycetes</taxon>
        <taxon>Micrococcales</taxon>
        <taxon>Microbacteriaceae</taxon>
        <taxon>Lysinibacter</taxon>
    </lineage>
</organism>
<dbReference type="InterPro" id="IPR035906">
    <property type="entry name" value="MetI-like_sf"/>
</dbReference>
<evidence type="ECO:0000256" key="1">
    <source>
        <dbReference type="ARBA" id="ARBA00004141"/>
    </source>
</evidence>
<comment type="caution">
    <text evidence="8">The sequence shown here is derived from an EMBL/GenBank/DDBJ whole genome shotgun (WGS) entry which is preliminary data.</text>
</comment>
<dbReference type="Pfam" id="PF00528">
    <property type="entry name" value="BPD_transp_1"/>
    <property type="match status" value="1"/>
</dbReference>
<comment type="similarity">
    <text evidence="6">Belongs to the binding-protein-dependent transport system permease family.</text>
</comment>